<dbReference type="Gene3D" id="3.30.450.40">
    <property type="match status" value="1"/>
</dbReference>
<dbReference type="GO" id="GO:0009584">
    <property type="term" value="P:detection of visible light"/>
    <property type="evidence" value="ECO:0007669"/>
    <property type="project" value="InterPro"/>
</dbReference>
<evidence type="ECO:0000313" key="8">
    <source>
        <dbReference type="EMBL" id="PPQ34707.1"/>
    </source>
</evidence>
<dbReference type="Proteomes" id="UP000239724">
    <property type="component" value="Unassembled WGS sequence"/>
</dbReference>
<dbReference type="InterPro" id="IPR013656">
    <property type="entry name" value="PAS_4"/>
</dbReference>
<dbReference type="Gene3D" id="3.30.450.20">
    <property type="entry name" value="PAS domain"/>
    <property type="match status" value="2"/>
</dbReference>
<feature type="region of interest" description="Disordered" evidence="5">
    <location>
        <begin position="723"/>
        <end position="745"/>
    </location>
</feature>
<dbReference type="InterPro" id="IPR001294">
    <property type="entry name" value="Phytochrome"/>
</dbReference>
<dbReference type="SUPFAM" id="SSF55781">
    <property type="entry name" value="GAF domain-like"/>
    <property type="match status" value="2"/>
</dbReference>
<feature type="domain" description="PAC" evidence="7">
    <location>
        <begin position="593"/>
        <end position="645"/>
    </location>
</feature>
<name>A0A2S6NJ60_RHOGL</name>
<dbReference type="InterPro" id="IPR000700">
    <property type="entry name" value="PAS-assoc_C"/>
</dbReference>
<dbReference type="InterPro" id="IPR043150">
    <property type="entry name" value="Phytochrome_PHY_sf"/>
</dbReference>
<dbReference type="PROSITE" id="PS50046">
    <property type="entry name" value="PHYTOCHROME_2"/>
    <property type="match status" value="1"/>
</dbReference>
<dbReference type="RefSeq" id="WP_104518676.1">
    <property type="nucleotide sequence ID" value="NZ_NHRY01000092.1"/>
</dbReference>
<evidence type="ECO:0000256" key="2">
    <source>
        <dbReference type="ARBA" id="ARBA00022606"/>
    </source>
</evidence>
<gene>
    <name evidence="8" type="ORF">CCS01_09825</name>
</gene>
<dbReference type="Gene3D" id="3.30.450.270">
    <property type="match status" value="1"/>
</dbReference>
<comment type="caution">
    <text evidence="8">The sequence shown here is derived from an EMBL/GenBank/DDBJ whole genome shotgun (WGS) entry which is preliminary data.</text>
</comment>
<dbReference type="EMBL" id="NHRY01000092">
    <property type="protein sequence ID" value="PPQ34707.1"/>
    <property type="molecule type" value="Genomic_DNA"/>
</dbReference>
<proteinExistence type="predicted"/>
<dbReference type="PANTHER" id="PTHR43065">
    <property type="entry name" value="SENSOR HISTIDINE KINASE"/>
    <property type="match status" value="1"/>
</dbReference>
<keyword evidence="9" id="KW-1185">Reference proteome</keyword>
<dbReference type="PANTHER" id="PTHR43065:SF42">
    <property type="entry name" value="TWO-COMPONENT SENSOR PPRA"/>
    <property type="match status" value="1"/>
</dbReference>
<organism evidence="8 9">
    <name type="scientific">Rhodopila globiformis</name>
    <name type="common">Rhodopseudomonas globiformis</name>
    <dbReference type="NCBI Taxonomy" id="1071"/>
    <lineage>
        <taxon>Bacteria</taxon>
        <taxon>Pseudomonadati</taxon>
        <taxon>Pseudomonadota</taxon>
        <taxon>Alphaproteobacteria</taxon>
        <taxon>Acetobacterales</taxon>
        <taxon>Acetobacteraceae</taxon>
        <taxon>Rhodopila</taxon>
    </lineage>
</organism>
<feature type="compositionally biased region" description="Basic and acidic residues" evidence="5">
    <location>
        <begin position="734"/>
        <end position="745"/>
    </location>
</feature>
<dbReference type="PRINTS" id="PR01033">
    <property type="entry name" value="PHYTOCHROME"/>
</dbReference>
<dbReference type="GO" id="GO:0006355">
    <property type="term" value="P:regulation of DNA-templated transcription"/>
    <property type="evidence" value="ECO:0007669"/>
    <property type="project" value="InterPro"/>
</dbReference>
<keyword evidence="8" id="KW-0418">Kinase</keyword>
<dbReference type="Pfam" id="PF08446">
    <property type="entry name" value="PAS_2"/>
    <property type="match status" value="1"/>
</dbReference>
<dbReference type="InterPro" id="IPR029016">
    <property type="entry name" value="GAF-like_dom_sf"/>
</dbReference>
<dbReference type="GO" id="GO:0016301">
    <property type="term" value="F:kinase activity"/>
    <property type="evidence" value="ECO:0007669"/>
    <property type="project" value="UniProtKB-KW"/>
</dbReference>
<evidence type="ECO:0000256" key="5">
    <source>
        <dbReference type="SAM" id="MobiDB-lite"/>
    </source>
</evidence>
<dbReference type="InterPro" id="IPR000014">
    <property type="entry name" value="PAS"/>
</dbReference>
<sequence>MLSRAVSTPAFGQANLSNCEREQIHLAGSIQPHGCLLVIREADGIIVQASANAASFLGLSGNIASGDIVGRGIDVLEGDLAQQLRPHLSDPLHEIARGVRCHVGNPLAPFDGLVHRPAAGGLIVELERAGPSVDLSQHLERGLQRIIAAGSLRALCDETTRIFKALTGYDRVMVYRFDDQGHGEILSEEREPAMEAYLGNRYPSSDIPQIARRLYERNRVRVLADVEFAPVPLVPPLSPVTGAELDMSLCFLRSSSPIHVQYLKNMGVRATLVVSLMVNGKLWGLVSCHHRVPRFVHFEVRAVCDLLAEAVATRIAALESFAQAQAELSVRRLEQRMIRAISREGDWRGALFDGSNILLEPVQATGAVLLYEGEVRTIGDVPDTVALRKLGAWLDRQAGNGVISTASLGTDAPEFELLTAIASGLLATPVSTAPGEYLIWLRPERVRTVTWGGNPFKPTLIGDDPATLSPRRSFAQWHQLVEGTSDPWSEADIAFARLVGETVSDVIIQFRSVRMLLAEDQLNQVRRQVEQSAQPVMIADADGRILKTNAAFDALLPDLPGRPAEVADLLPLFNDPREVGRRLDDLVTHRHAWRGEVVLAGRNSVQTPLLVRGDPVFTSLDRILGFVLLFTDLTERKAAEAARRSFQEGVMEQRPSVPAQFDSSTDLQFRSILSTIGENAQLAALEIADRVDPAHMPRMLEALRASVARTAEVLRSLLWHVPRQGRTPPMSGRDVSDPHDGPDDN</sequence>
<keyword evidence="8" id="KW-0808">Transferase</keyword>
<evidence type="ECO:0000256" key="1">
    <source>
        <dbReference type="ARBA" id="ARBA00022543"/>
    </source>
</evidence>
<dbReference type="InterPro" id="IPR003018">
    <property type="entry name" value="GAF"/>
</dbReference>
<dbReference type="InterPro" id="IPR016132">
    <property type="entry name" value="Phyto_chromo_attachment"/>
</dbReference>
<evidence type="ECO:0000256" key="4">
    <source>
        <dbReference type="ARBA" id="ARBA00023170"/>
    </source>
</evidence>
<keyword evidence="2" id="KW-0716">Sensory transduction</keyword>
<keyword evidence="4" id="KW-0675">Receptor</keyword>
<evidence type="ECO:0000259" key="7">
    <source>
        <dbReference type="PROSITE" id="PS50113"/>
    </source>
</evidence>
<dbReference type="InterPro" id="IPR035965">
    <property type="entry name" value="PAS-like_dom_sf"/>
</dbReference>
<keyword evidence="3" id="KW-0157">Chromophore</keyword>
<dbReference type="GO" id="GO:0009881">
    <property type="term" value="F:photoreceptor activity"/>
    <property type="evidence" value="ECO:0007669"/>
    <property type="project" value="UniProtKB-KW"/>
</dbReference>
<dbReference type="SUPFAM" id="SSF55785">
    <property type="entry name" value="PYP-like sensor domain (PAS domain)"/>
    <property type="match status" value="2"/>
</dbReference>
<dbReference type="Pfam" id="PF01590">
    <property type="entry name" value="GAF"/>
    <property type="match status" value="1"/>
</dbReference>
<keyword evidence="1" id="KW-0600">Photoreceptor protein</keyword>
<accession>A0A2S6NJ60</accession>
<dbReference type="CDD" id="cd00130">
    <property type="entry name" value="PAS"/>
    <property type="match status" value="1"/>
</dbReference>
<protein>
    <submittedName>
        <fullName evidence="8">Histidine kinase</fullName>
    </submittedName>
</protein>
<dbReference type="OrthoDB" id="5287260at2"/>
<reference evidence="8 9" key="1">
    <citation type="journal article" date="2018" name="Arch. Microbiol.">
        <title>New insights into the metabolic potential of the phototrophic purple bacterium Rhodopila globiformis DSM 161(T) from its draft genome sequence and evidence for a vanadium-dependent nitrogenase.</title>
        <authorList>
            <person name="Imhoff J.F."/>
            <person name="Rahn T."/>
            <person name="Kunzel S."/>
            <person name="Neulinger S.C."/>
        </authorList>
    </citation>
    <scope>NUCLEOTIDE SEQUENCE [LARGE SCALE GENOMIC DNA]</scope>
    <source>
        <strain evidence="8 9">DSM 161</strain>
    </source>
</reference>
<evidence type="ECO:0000313" key="9">
    <source>
        <dbReference type="Proteomes" id="UP000239724"/>
    </source>
</evidence>
<dbReference type="Pfam" id="PF08448">
    <property type="entry name" value="PAS_4"/>
    <property type="match status" value="1"/>
</dbReference>
<dbReference type="Pfam" id="PF00360">
    <property type="entry name" value="PHY"/>
    <property type="match status" value="1"/>
</dbReference>
<feature type="domain" description="Phytochrome chromophore attachment site" evidence="6">
    <location>
        <begin position="151"/>
        <end position="309"/>
    </location>
</feature>
<evidence type="ECO:0000259" key="6">
    <source>
        <dbReference type="PROSITE" id="PS50046"/>
    </source>
</evidence>
<dbReference type="InterPro" id="IPR013515">
    <property type="entry name" value="Phytochrome_cen-reg"/>
</dbReference>
<evidence type="ECO:0000256" key="3">
    <source>
        <dbReference type="ARBA" id="ARBA00022991"/>
    </source>
</evidence>
<dbReference type="PROSITE" id="PS50113">
    <property type="entry name" value="PAC"/>
    <property type="match status" value="1"/>
</dbReference>
<dbReference type="InterPro" id="IPR013654">
    <property type="entry name" value="PAS_2"/>
</dbReference>
<dbReference type="SMART" id="SM00065">
    <property type="entry name" value="GAF"/>
    <property type="match status" value="1"/>
</dbReference>
<dbReference type="AlphaFoldDB" id="A0A2S6NJ60"/>